<dbReference type="KEGG" id="buy:D8S85_10960"/>
<dbReference type="InterPro" id="IPR012373">
    <property type="entry name" value="Ferrdict_sens_TM"/>
</dbReference>
<dbReference type="InterPro" id="IPR006860">
    <property type="entry name" value="FecR"/>
</dbReference>
<dbReference type="Proteomes" id="UP000270673">
    <property type="component" value="Chromosome"/>
</dbReference>
<gene>
    <name evidence="4" type="ORF">D8S85_10960</name>
</gene>
<dbReference type="InterPro" id="IPR032508">
    <property type="entry name" value="FecR_C"/>
</dbReference>
<dbReference type="PANTHER" id="PTHR30273:SF2">
    <property type="entry name" value="PROTEIN FECR"/>
    <property type="match status" value="1"/>
</dbReference>
<dbReference type="EMBL" id="CP032819">
    <property type="protein sequence ID" value="AZS30013.1"/>
    <property type="molecule type" value="Genomic_DNA"/>
</dbReference>
<keyword evidence="1" id="KW-0812">Transmembrane</keyword>
<name>A0A3Q9ING4_9BACT</name>
<dbReference type="Pfam" id="PF04773">
    <property type="entry name" value="FecR"/>
    <property type="match status" value="1"/>
</dbReference>
<feature type="transmembrane region" description="Helical" evidence="1">
    <location>
        <begin position="75"/>
        <end position="95"/>
    </location>
</feature>
<evidence type="ECO:0000259" key="3">
    <source>
        <dbReference type="Pfam" id="PF16344"/>
    </source>
</evidence>
<dbReference type="GO" id="GO:0016989">
    <property type="term" value="F:sigma factor antagonist activity"/>
    <property type="evidence" value="ECO:0007669"/>
    <property type="project" value="TreeGrafter"/>
</dbReference>
<keyword evidence="1" id="KW-1133">Transmembrane helix</keyword>
<evidence type="ECO:0000313" key="5">
    <source>
        <dbReference type="Proteomes" id="UP000270673"/>
    </source>
</evidence>
<keyword evidence="5" id="KW-1185">Reference proteome</keyword>
<evidence type="ECO:0000313" key="4">
    <source>
        <dbReference type="EMBL" id="AZS30013.1"/>
    </source>
</evidence>
<accession>A0A3Q9ING4</accession>
<dbReference type="PANTHER" id="PTHR30273">
    <property type="entry name" value="PERIPLASMIC SIGNAL SENSOR AND SIGMA FACTOR ACTIVATOR FECR-RELATED"/>
    <property type="match status" value="1"/>
</dbReference>
<dbReference type="RefSeq" id="WP_127075056.1">
    <property type="nucleotide sequence ID" value="NZ_CP032819.1"/>
</dbReference>
<dbReference type="PIRSF" id="PIRSF018266">
    <property type="entry name" value="FecR"/>
    <property type="match status" value="1"/>
</dbReference>
<dbReference type="Gene3D" id="3.55.50.30">
    <property type="match status" value="1"/>
</dbReference>
<dbReference type="OrthoDB" id="653086at2"/>
<organism evidence="4 5">
    <name type="scientific">Butyricimonas faecalis</name>
    <dbReference type="NCBI Taxonomy" id="2093856"/>
    <lineage>
        <taxon>Bacteria</taxon>
        <taxon>Pseudomonadati</taxon>
        <taxon>Bacteroidota</taxon>
        <taxon>Bacteroidia</taxon>
        <taxon>Bacteroidales</taxon>
        <taxon>Odoribacteraceae</taxon>
        <taxon>Butyricimonas</taxon>
    </lineage>
</organism>
<evidence type="ECO:0000256" key="1">
    <source>
        <dbReference type="SAM" id="Phobius"/>
    </source>
</evidence>
<dbReference type="Gene3D" id="2.60.120.1440">
    <property type="match status" value="1"/>
</dbReference>
<reference evidence="4 5" key="1">
    <citation type="submission" date="2018-10" db="EMBL/GenBank/DDBJ databases">
        <title>Butyricimonas faecalis sp. nov., isolated from human faeces and emended description of the genus Butyricimonas.</title>
        <authorList>
            <person name="Le Roy T."/>
            <person name="Van der Smissen P."/>
            <person name="Paquot A."/>
            <person name="Delzenne N."/>
            <person name="Muccioli G."/>
            <person name="Collet J.-F."/>
            <person name="Cani P.D."/>
        </authorList>
    </citation>
    <scope>NUCLEOTIDE SEQUENCE [LARGE SCALE GENOMIC DNA]</scope>
    <source>
        <strain evidence="4 5">H184</strain>
    </source>
</reference>
<feature type="domain" description="Protein FecR C-terminal" evidence="3">
    <location>
        <begin position="306"/>
        <end position="374"/>
    </location>
</feature>
<evidence type="ECO:0000259" key="2">
    <source>
        <dbReference type="Pfam" id="PF04773"/>
    </source>
</evidence>
<proteinExistence type="predicted"/>
<protein>
    <submittedName>
        <fullName evidence="4">FecR family protein</fullName>
    </submittedName>
</protein>
<dbReference type="AlphaFoldDB" id="A0A3Q9ING4"/>
<dbReference type="Pfam" id="PF16344">
    <property type="entry name" value="FecR_C"/>
    <property type="match status" value="1"/>
</dbReference>
<keyword evidence="1" id="KW-0472">Membrane</keyword>
<sequence length="376" mass="43579">MKWNSLFDKSEWLFRQLLNKEEEIPCEDSSLKDLARKLSDDQYLHKRIEEQERFDYLKAYHKNIVTSKKVIISSYLKIACILLLLIGSGTFLYIWQKQNTPQYGNEMYFTDIHPGKQQALLITHDGQKVKLNRDSRQIIRQDGTIIQIDTTGLHYTPSAQVPTGIIYNTLVIPRGGEFFLTLSDGTKVWLNSDSRLEYPVNFADSVREVTISGEAYFEVNHTDTPFIVKTDKGDIRVLGTEFNVNNYPKSREAVTTLVNGKIAYCLPDGKQLILTPNQQITINANGQTEIKTVDMRYATSWKNGMFLFQEMRLEDIMNQLERWYDIHVFYTHERAKNLHFSGDLSRFKNIGTFIEMFEKSSDLKIEVQGKNLIIGM</sequence>
<feature type="domain" description="FecR protein" evidence="2">
    <location>
        <begin position="174"/>
        <end position="262"/>
    </location>
</feature>